<organism evidence="2 3">
    <name type="scientific">Eleginops maclovinus</name>
    <name type="common">Patagonian blennie</name>
    <name type="synonym">Eleginus maclovinus</name>
    <dbReference type="NCBI Taxonomy" id="56733"/>
    <lineage>
        <taxon>Eukaryota</taxon>
        <taxon>Metazoa</taxon>
        <taxon>Chordata</taxon>
        <taxon>Craniata</taxon>
        <taxon>Vertebrata</taxon>
        <taxon>Euteleostomi</taxon>
        <taxon>Actinopterygii</taxon>
        <taxon>Neopterygii</taxon>
        <taxon>Teleostei</taxon>
        <taxon>Neoteleostei</taxon>
        <taxon>Acanthomorphata</taxon>
        <taxon>Eupercaria</taxon>
        <taxon>Perciformes</taxon>
        <taxon>Notothenioidei</taxon>
        <taxon>Eleginopidae</taxon>
        <taxon>Eleginops</taxon>
    </lineage>
</organism>
<proteinExistence type="predicted"/>
<sequence length="351" mass="39132">MSLHLIPAYISIRKRAPVTIKTVRIWPEGAMEQLQDCLERTLWEVFQAEDLEQYTEAVLAHIKHSIDTVKVEKSIQVYPNRKPWMTKEVQSLLKERNNAFKKGNPDSYSTARANLKRGISEGKADHKRKIEEHLLSNNSREVWQGIQHMTNYRPSKPSADGNASLAEELNCFYACFERKTPVAATSTPPPIANNSPHPVRPAPPPTANNSPHPAHSSQTLTLEVHEVRRTLRAVDPKKAMGPDGVPGQVLRDCADQLAGVFTKIFNQSLSQAVVPSCLMISTIIPVPKKNTISCLNDYQPVALTPITMKCFENLVRSHISSALPPDSTITSSPTEIKDPQRTPSPQLYTLL</sequence>
<keyword evidence="3" id="KW-1185">Reference proteome</keyword>
<reference evidence="2 3" key="1">
    <citation type="journal article" date="2023" name="Genes (Basel)">
        <title>Chromosome-Level Genome Assembly and Circadian Gene Repertoire of the Patagonia Blennie Eleginops maclovinus-The Closest Ancestral Proxy of Antarctic Cryonotothenioids.</title>
        <authorList>
            <person name="Cheng C.C."/>
            <person name="Rivera-Colon A.G."/>
            <person name="Minhas B.F."/>
            <person name="Wilson L."/>
            <person name="Rayamajhi N."/>
            <person name="Vargas-Chacoff L."/>
            <person name="Catchen J.M."/>
        </authorList>
    </citation>
    <scope>NUCLEOTIDE SEQUENCE [LARGE SCALE GENOMIC DNA]</scope>
    <source>
        <strain evidence="2">JMC-PN-2008</strain>
    </source>
</reference>
<comment type="caution">
    <text evidence="2">The sequence shown here is derived from an EMBL/GenBank/DDBJ whole genome shotgun (WGS) entry which is preliminary data.</text>
</comment>
<evidence type="ECO:0000313" key="2">
    <source>
        <dbReference type="EMBL" id="KAK5870472.1"/>
    </source>
</evidence>
<dbReference type="EMBL" id="JAUZQC010000005">
    <property type="protein sequence ID" value="KAK5870472.1"/>
    <property type="molecule type" value="Genomic_DNA"/>
</dbReference>
<feature type="region of interest" description="Disordered" evidence="1">
    <location>
        <begin position="322"/>
        <end position="343"/>
    </location>
</feature>
<accession>A0AAN7XZZ1</accession>
<name>A0AAN7XZZ1_ELEMC</name>
<dbReference type="PANTHER" id="PTHR47510:SF3">
    <property type="entry name" value="ENDO_EXONUCLEASE_PHOSPHATASE DOMAIN-CONTAINING PROTEIN"/>
    <property type="match status" value="1"/>
</dbReference>
<reference evidence="2 3" key="2">
    <citation type="journal article" date="2023" name="Mol. Biol. Evol.">
        <title>Genomics of Secondarily Temperate Adaptation in the Only Non-Antarctic Icefish.</title>
        <authorList>
            <person name="Rivera-Colon A.G."/>
            <person name="Rayamajhi N."/>
            <person name="Minhas B.F."/>
            <person name="Madrigal G."/>
            <person name="Bilyk K.T."/>
            <person name="Yoon V."/>
            <person name="Hune M."/>
            <person name="Gregory S."/>
            <person name="Cheng C.H.C."/>
            <person name="Catchen J.M."/>
        </authorList>
    </citation>
    <scope>NUCLEOTIDE SEQUENCE [LARGE SCALE GENOMIC DNA]</scope>
    <source>
        <strain evidence="2">JMC-PN-2008</strain>
    </source>
</reference>
<evidence type="ECO:0000313" key="3">
    <source>
        <dbReference type="Proteomes" id="UP001346869"/>
    </source>
</evidence>
<feature type="region of interest" description="Disordered" evidence="1">
    <location>
        <begin position="186"/>
        <end position="220"/>
    </location>
</feature>
<evidence type="ECO:0000256" key="1">
    <source>
        <dbReference type="SAM" id="MobiDB-lite"/>
    </source>
</evidence>
<protein>
    <submittedName>
        <fullName evidence="2">Uncharacterized protein</fullName>
    </submittedName>
</protein>
<dbReference type="PANTHER" id="PTHR47510">
    <property type="entry name" value="REVERSE TRANSCRIPTASE DOMAIN-CONTAINING PROTEIN"/>
    <property type="match status" value="1"/>
</dbReference>
<dbReference type="Proteomes" id="UP001346869">
    <property type="component" value="Unassembled WGS sequence"/>
</dbReference>
<dbReference type="AlphaFoldDB" id="A0AAN7XZZ1"/>
<gene>
    <name evidence="2" type="ORF">PBY51_003414</name>
</gene>